<feature type="region of interest" description="Disordered" evidence="1">
    <location>
        <begin position="1"/>
        <end position="96"/>
    </location>
</feature>
<feature type="region of interest" description="Disordered" evidence="1">
    <location>
        <begin position="199"/>
        <end position="269"/>
    </location>
</feature>
<feature type="compositionally biased region" description="Low complexity" evidence="1">
    <location>
        <begin position="234"/>
        <end position="257"/>
    </location>
</feature>
<gene>
    <name evidence="2" type="ORF">L5515_016613</name>
</gene>
<sequence>MTKAIENPSDTESIDESDQLSQDGSERQKEANQQKTQVPEQVSEEEYWNRWINWGREENETTTPEKQQVPNDLTPELQSSTSSVVQAPSAHQQPVQIPCQISKPGSNLSGKSTSNLLNIPEKTLVDESIKNSIQGQMSGGNAPLAISLTTQKGAEMQLSQPAFHPQKVQQPVVSQQPVVQKSIQQQHEKPRPVSIELQKVDFPPPSTTTALGTATTTSEVTRPRASPATENLKVSAPAPIAPTTTTANTSASSVVTRRSTETITMSEENRRSRIMQDVASTLPAPGASLCGSNSTSASPTTTAQTYVKDLSVVARVKLSQAQPTMPPKNKSEPILSPEVLQSTPLPSAASAPKPVSQPIPAHRPLENPSPPVVQTRLAEKKQANPLVQSFKAPPLNITKSGMYTYLNSYPNYGNGYQPYGYGMNFNPCHSGIQGYNTYASGMGPLALTNQTVNSSPEIVLSENRFSGSAQLQDESAINQFLESQHCQAAFCMNPAQTASVLFPYAPSSAYNNLSGSEKCDALIAECKKNTKLANKIIDLVKTYFLLLDVKGDYQQEIQSRQKDLESIIQFLRQ</sequence>
<feature type="region of interest" description="Disordered" evidence="1">
    <location>
        <begin position="343"/>
        <end position="371"/>
    </location>
</feature>
<name>A0AAE9JNX3_CAEBR</name>
<feature type="compositionally biased region" description="Low complexity" evidence="1">
    <location>
        <begin position="207"/>
        <end position="217"/>
    </location>
</feature>
<dbReference type="Proteomes" id="UP000829354">
    <property type="component" value="Chromosome X"/>
</dbReference>
<evidence type="ECO:0000313" key="3">
    <source>
        <dbReference type="Proteomes" id="UP000829354"/>
    </source>
</evidence>
<dbReference type="EMBL" id="CP092625">
    <property type="protein sequence ID" value="UMM39664.1"/>
    <property type="molecule type" value="Genomic_DNA"/>
</dbReference>
<organism evidence="2 3">
    <name type="scientific">Caenorhabditis briggsae</name>
    <dbReference type="NCBI Taxonomy" id="6238"/>
    <lineage>
        <taxon>Eukaryota</taxon>
        <taxon>Metazoa</taxon>
        <taxon>Ecdysozoa</taxon>
        <taxon>Nematoda</taxon>
        <taxon>Chromadorea</taxon>
        <taxon>Rhabditida</taxon>
        <taxon>Rhabditina</taxon>
        <taxon>Rhabditomorpha</taxon>
        <taxon>Rhabditoidea</taxon>
        <taxon>Rhabditidae</taxon>
        <taxon>Peloderinae</taxon>
        <taxon>Caenorhabditis</taxon>
    </lineage>
</organism>
<dbReference type="AlphaFoldDB" id="A0AAE9JNX3"/>
<evidence type="ECO:0000256" key="1">
    <source>
        <dbReference type="SAM" id="MobiDB-lite"/>
    </source>
</evidence>
<dbReference type="PANTHER" id="PTHR14254:SF2">
    <property type="entry name" value="NON-SPECIFIC PROTEIN-TYROSINE KINASE"/>
    <property type="match status" value="1"/>
</dbReference>
<proteinExistence type="predicted"/>
<keyword evidence="3" id="KW-1185">Reference proteome</keyword>
<accession>A0AAE9JNX3</accession>
<dbReference type="InterPro" id="IPR052112">
    <property type="entry name" value="EGFR_SigReg_Kinase"/>
</dbReference>
<protein>
    <submittedName>
        <fullName evidence="2">Uncharacterized protein</fullName>
    </submittedName>
</protein>
<reference evidence="2 3" key="1">
    <citation type="submission" date="2022-04" db="EMBL/GenBank/DDBJ databases">
        <title>Chromosome-level reference genomes for two strains of Caenorhabditis briggsae: an improved platform for comparative genomics.</title>
        <authorList>
            <person name="Stevens L."/>
            <person name="Andersen E."/>
        </authorList>
    </citation>
    <scope>NUCLEOTIDE SEQUENCE [LARGE SCALE GENOMIC DNA]</scope>
    <source>
        <strain evidence="2">VX34</strain>
        <tissue evidence="2">Whole-organism</tissue>
    </source>
</reference>
<feature type="compositionally biased region" description="Polar residues" evidence="1">
    <location>
        <begin position="61"/>
        <end position="95"/>
    </location>
</feature>
<evidence type="ECO:0000313" key="2">
    <source>
        <dbReference type="EMBL" id="UMM39664.1"/>
    </source>
</evidence>
<dbReference type="PANTHER" id="PTHR14254">
    <property type="entry name" value="GENE 33 POLYPEPTIDE"/>
    <property type="match status" value="1"/>
</dbReference>